<dbReference type="CDD" id="cd23659">
    <property type="entry name" value="USP_At3g01520-like"/>
    <property type="match status" value="1"/>
</dbReference>
<evidence type="ECO:0000259" key="1">
    <source>
        <dbReference type="Pfam" id="PF00582"/>
    </source>
</evidence>
<reference evidence="4" key="1">
    <citation type="submission" date="2017-02" db="UniProtKB">
        <authorList>
            <consortium name="WormBaseParasite"/>
        </authorList>
    </citation>
    <scope>IDENTIFICATION</scope>
</reference>
<dbReference type="OrthoDB" id="843225at2759"/>
<gene>
    <name evidence="2" type="ORF">HNAJ_LOCUS8175</name>
</gene>
<dbReference type="STRING" id="102285.A0A0R3TLP2"/>
<reference evidence="2 3" key="2">
    <citation type="submission" date="2018-11" db="EMBL/GenBank/DDBJ databases">
        <authorList>
            <consortium name="Pathogen Informatics"/>
        </authorList>
    </citation>
    <scope>NUCLEOTIDE SEQUENCE [LARGE SCALE GENOMIC DNA]</scope>
</reference>
<dbReference type="EMBL" id="UZAE01012215">
    <property type="protein sequence ID" value="VDO04038.1"/>
    <property type="molecule type" value="Genomic_DNA"/>
</dbReference>
<keyword evidence="3" id="KW-1185">Reference proteome</keyword>
<dbReference type="InterPro" id="IPR006015">
    <property type="entry name" value="Universal_stress_UspA"/>
</dbReference>
<dbReference type="Gene3D" id="3.40.50.620">
    <property type="entry name" value="HUPs"/>
    <property type="match status" value="1"/>
</dbReference>
<dbReference type="InterPro" id="IPR006016">
    <property type="entry name" value="UspA"/>
</dbReference>
<evidence type="ECO:0000313" key="4">
    <source>
        <dbReference type="WBParaSite" id="HNAJ_0000817901-mRNA-1"/>
    </source>
</evidence>
<sequence length="168" mass="18609">MSNEPLGRRVVIAVDGSLHCHRAFNWYVKYIHRKNDFVFFAHVMQPKSSHTDVIVTVDYPESITQVTKDFSLNYTDPAATTLKYAKLAEAAGVTDFKTEILANSSVGEAVLRLATECQANIIIVGSRSAGTFRRTLLGDVSRYLVTHSNIPVLMVPNASRSTSFNITD</sequence>
<dbReference type="AlphaFoldDB" id="A0A0R3TLP2"/>
<protein>
    <submittedName>
        <fullName evidence="4">Usp domain-containing protein</fullName>
    </submittedName>
</protein>
<evidence type="ECO:0000313" key="3">
    <source>
        <dbReference type="Proteomes" id="UP000278807"/>
    </source>
</evidence>
<dbReference type="WBParaSite" id="HNAJ_0000817901-mRNA-1">
    <property type="protein sequence ID" value="HNAJ_0000817901-mRNA-1"/>
    <property type="gene ID" value="HNAJ_0000817901"/>
</dbReference>
<accession>A0A0R3TLP2</accession>
<feature type="domain" description="UspA" evidence="1">
    <location>
        <begin position="8"/>
        <end position="156"/>
    </location>
</feature>
<evidence type="ECO:0000313" key="2">
    <source>
        <dbReference type="EMBL" id="VDO04038.1"/>
    </source>
</evidence>
<dbReference type="Proteomes" id="UP000278807">
    <property type="component" value="Unassembled WGS sequence"/>
</dbReference>
<dbReference type="PANTHER" id="PTHR46989:SF3">
    <property type="entry name" value="USPA DOMAIN-CONTAINING PROTEIN"/>
    <property type="match status" value="1"/>
</dbReference>
<dbReference type="Pfam" id="PF00582">
    <property type="entry name" value="Usp"/>
    <property type="match status" value="1"/>
</dbReference>
<organism evidence="4">
    <name type="scientific">Rodentolepis nana</name>
    <name type="common">Dwarf tapeworm</name>
    <name type="synonym">Hymenolepis nana</name>
    <dbReference type="NCBI Taxonomy" id="102285"/>
    <lineage>
        <taxon>Eukaryota</taxon>
        <taxon>Metazoa</taxon>
        <taxon>Spiralia</taxon>
        <taxon>Lophotrochozoa</taxon>
        <taxon>Platyhelminthes</taxon>
        <taxon>Cestoda</taxon>
        <taxon>Eucestoda</taxon>
        <taxon>Cyclophyllidea</taxon>
        <taxon>Hymenolepididae</taxon>
        <taxon>Rodentolepis</taxon>
    </lineage>
</organism>
<proteinExistence type="predicted"/>
<name>A0A0R3TLP2_RODNA</name>
<dbReference type="InterPro" id="IPR014729">
    <property type="entry name" value="Rossmann-like_a/b/a_fold"/>
</dbReference>
<dbReference type="PRINTS" id="PR01438">
    <property type="entry name" value="UNVRSLSTRESS"/>
</dbReference>
<dbReference type="PANTHER" id="PTHR46989">
    <property type="entry name" value="USP DOMAIN-CONTAINING PROTEIN"/>
    <property type="match status" value="1"/>
</dbReference>
<dbReference type="SUPFAM" id="SSF52402">
    <property type="entry name" value="Adenine nucleotide alpha hydrolases-like"/>
    <property type="match status" value="1"/>
</dbReference>